<organism evidence="6">
    <name type="scientific">marine sediment metagenome</name>
    <dbReference type="NCBI Taxonomy" id="412755"/>
    <lineage>
        <taxon>unclassified sequences</taxon>
        <taxon>metagenomes</taxon>
        <taxon>ecological metagenomes</taxon>
    </lineage>
</organism>
<gene>
    <name evidence="6" type="ORF">S01H1_65428</name>
</gene>
<evidence type="ECO:0000256" key="2">
    <source>
        <dbReference type="ARBA" id="ARBA00022723"/>
    </source>
</evidence>
<name>X0XNW7_9ZZZZ</name>
<dbReference type="SUPFAM" id="SSF53784">
    <property type="entry name" value="Phosphofructokinase"/>
    <property type="match status" value="1"/>
</dbReference>
<dbReference type="AlphaFoldDB" id="X0XNW7"/>
<evidence type="ECO:0000313" key="6">
    <source>
        <dbReference type="EMBL" id="GAG37002.1"/>
    </source>
</evidence>
<feature type="domain" description="Phosphofructokinase" evidence="5">
    <location>
        <begin position="2"/>
        <end position="116"/>
    </location>
</feature>
<sequence length="203" mass="22239">PQLIYVPERGVSLEKFVDDVRYWYRRLGYCVIAVSEGLRNEQGQPIGEAGGRGEVDAFGHPRKAGAVEFLEGLVRESLGAKTRHDKPGYLQRSFTALVSPVDREEAYEVGRAAVRAAVAGETDKMVTLVRQAGPDYVVDMALAPLAEVANAEHLLPPEYLNEEGNGVTEALLDYVRPLIGGPLPPYGRLAKHAVEKHVRPWPG</sequence>
<keyword evidence="4" id="KW-0460">Magnesium</keyword>
<keyword evidence="3" id="KW-0418">Kinase</keyword>
<reference evidence="6" key="1">
    <citation type="journal article" date="2014" name="Front. Microbiol.">
        <title>High frequency of phylogenetically diverse reductive dehalogenase-homologous genes in deep subseafloor sedimentary metagenomes.</title>
        <authorList>
            <person name="Kawai M."/>
            <person name="Futagami T."/>
            <person name="Toyoda A."/>
            <person name="Takaki Y."/>
            <person name="Nishi S."/>
            <person name="Hori S."/>
            <person name="Arai W."/>
            <person name="Tsubouchi T."/>
            <person name="Morono Y."/>
            <person name="Uchiyama I."/>
            <person name="Ito T."/>
            <person name="Fujiyama A."/>
            <person name="Inagaki F."/>
            <person name="Takami H."/>
        </authorList>
    </citation>
    <scope>NUCLEOTIDE SEQUENCE</scope>
    <source>
        <strain evidence="6">Expedition CK06-06</strain>
    </source>
</reference>
<keyword evidence="2" id="KW-0479">Metal-binding</keyword>
<dbReference type="Pfam" id="PF00365">
    <property type="entry name" value="PFK"/>
    <property type="match status" value="1"/>
</dbReference>
<keyword evidence="1" id="KW-0808">Transferase</keyword>
<dbReference type="EMBL" id="BARS01043193">
    <property type="protein sequence ID" value="GAG37002.1"/>
    <property type="molecule type" value="Genomic_DNA"/>
</dbReference>
<dbReference type="GO" id="GO:0046872">
    <property type="term" value="F:metal ion binding"/>
    <property type="evidence" value="ECO:0007669"/>
    <property type="project" value="UniProtKB-KW"/>
</dbReference>
<feature type="non-terminal residue" evidence="6">
    <location>
        <position position="1"/>
    </location>
</feature>
<evidence type="ECO:0000259" key="5">
    <source>
        <dbReference type="Pfam" id="PF00365"/>
    </source>
</evidence>
<dbReference type="InterPro" id="IPR000023">
    <property type="entry name" value="Phosphofructokinase_dom"/>
</dbReference>
<dbReference type="InterPro" id="IPR035966">
    <property type="entry name" value="PKF_sf"/>
</dbReference>
<proteinExistence type="predicted"/>
<comment type="caution">
    <text evidence="6">The sequence shown here is derived from an EMBL/GenBank/DDBJ whole genome shotgun (WGS) entry which is preliminary data.</text>
</comment>
<dbReference type="UniPathway" id="UPA00109">
    <property type="reaction ID" value="UER00182"/>
</dbReference>
<evidence type="ECO:0000256" key="1">
    <source>
        <dbReference type="ARBA" id="ARBA00022679"/>
    </source>
</evidence>
<accession>X0XNW7</accession>
<evidence type="ECO:0000256" key="3">
    <source>
        <dbReference type="ARBA" id="ARBA00022777"/>
    </source>
</evidence>
<dbReference type="Gene3D" id="3.40.50.460">
    <property type="entry name" value="Phosphofructokinase domain"/>
    <property type="match status" value="1"/>
</dbReference>
<dbReference type="GO" id="GO:0003872">
    <property type="term" value="F:6-phosphofructokinase activity"/>
    <property type="evidence" value="ECO:0007669"/>
    <property type="project" value="InterPro"/>
</dbReference>
<evidence type="ECO:0000256" key="4">
    <source>
        <dbReference type="ARBA" id="ARBA00022842"/>
    </source>
</evidence>
<protein>
    <recommendedName>
        <fullName evidence="5">Phosphofructokinase domain-containing protein</fullName>
    </recommendedName>
</protein>